<evidence type="ECO:0000256" key="4">
    <source>
        <dbReference type="ARBA" id="ARBA00022833"/>
    </source>
</evidence>
<evidence type="ECO:0000256" key="3">
    <source>
        <dbReference type="ARBA" id="ARBA00022801"/>
    </source>
</evidence>
<accession>A0AAJ2BQ99</accession>
<dbReference type="Gene3D" id="2.30.40.10">
    <property type="entry name" value="Urease, subunit C, domain 1"/>
    <property type="match status" value="1"/>
</dbReference>
<organism evidence="8 9">
    <name type="scientific">Pseudomonas oryzihabitans</name>
    <dbReference type="NCBI Taxonomy" id="47885"/>
    <lineage>
        <taxon>Bacteria</taxon>
        <taxon>Pseudomonadati</taxon>
        <taxon>Pseudomonadota</taxon>
        <taxon>Gammaproteobacteria</taxon>
        <taxon>Pseudomonadales</taxon>
        <taxon>Pseudomonadaceae</taxon>
        <taxon>Pseudomonas</taxon>
    </lineage>
</organism>
<dbReference type="GO" id="GO:0019239">
    <property type="term" value="F:deaminase activity"/>
    <property type="evidence" value="ECO:0007669"/>
    <property type="project" value="TreeGrafter"/>
</dbReference>
<dbReference type="InterPro" id="IPR011059">
    <property type="entry name" value="Metal-dep_hydrolase_composite"/>
</dbReference>
<feature type="domain" description="Amidohydrolase-related" evidence="6">
    <location>
        <begin position="48"/>
        <end position="427"/>
    </location>
</feature>
<dbReference type="PANTHER" id="PTHR11271">
    <property type="entry name" value="GUANINE DEAMINASE"/>
    <property type="match status" value="1"/>
</dbReference>
<dbReference type="CDD" id="cd01313">
    <property type="entry name" value="Met_dep_hydrolase_E"/>
    <property type="match status" value="1"/>
</dbReference>
<dbReference type="PANTHER" id="PTHR11271:SF48">
    <property type="entry name" value="AMIDOHYDROLASE-RELATED DOMAIN-CONTAINING PROTEIN"/>
    <property type="match status" value="1"/>
</dbReference>
<dbReference type="Gene3D" id="3.20.20.140">
    <property type="entry name" value="Metal-dependent hydrolases"/>
    <property type="match status" value="1"/>
</dbReference>
<keyword evidence="2" id="KW-0479">Metal-binding</keyword>
<dbReference type="InterPro" id="IPR051607">
    <property type="entry name" value="Metallo-dep_hydrolases"/>
</dbReference>
<evidence type="ECO:0000256" key="1">
    <source>
        <dbReference type="ARBA" id="ARBA00001947"/>
    </source>
</evidence>
<dbReference type="NCBIfam" id="NF006682">
    <property type="entry name" value="PRK09229.1-3"/>
    <property type="match status" value="1"/>
</dbReference>
<dbReference type="InterPro" id="IPR010252">
    <property type="entry name" value="HutF"/>
</dbReference>
<dbReference type="NCBIfam" id="NF006684">
    <property type="entry name" value="PRK09229.1-5"/>
    <property type="match status" value="1"/>
</dbReference>
<dbReference type="GO" id="GO:0046872">
    <property type="term" value="F:metal ion binding"/>
    <property type="evidence" value="ECO:0007669"/>
    <property type="project" value="UniProtKB-KW"/>
</dbReference>
<dbReference type="EMBL" id="JAVJAF010000001">
    <property type="protein sequence ID" value="MDR6236470.1"/>
    <property type="molecule type" value="Genomic_DNA"/>
</dbReference>
<dbReference type="GO" id="GO:0050416">
    <property type="term" value="F:formimidoylglutamate deiminase activity"/>
    <property type="evidence" value="ECO:0007669"/>
    <property type="project" value="UniProtKB-UniRule"/>
</dbReference>
<comment type="cofactor">
    <cofactor evidence="1">
        <name>Zn(2+)</name>
        <dbReference type="ChEBI" id="CHEBI:29105"/>
    </cofactor>
</comment>
<dbReference type="EC" id="3.5.3.13" evidence="5"/>
<protein>
    <recommendedName>
        <fullName evidence="5">Formimidoylglutamate deiminase</fullName>
        <ecNumber evidence="5">3.5.3.13</ecNumber>
    </recommendedName>
</protein>
<dbReference type="AlphaFoldDB" id="A0AAJ2BQ99"/>
<dbReference type="InterPro" id="IPR055156">
    <property type="entry name" value="HutF-like_N"/>
</dbReference>
<evidence type="ECO:0000259" key="6">
    <source>
        <dbReference type="Pfam" id="PF01979"/>
    </source>
</evidence>
<evidence type="ECO:0000256" key="2">
    <source>
        <dbReference type="ARBA" id="ARBA00022723"/>
    </source>
</evidence>
<evidence type="ECO:0000313" key="9">
    <source>
        <dbReference type="Proteomes" id="UP001268036"/>
    </source>
</evidence>
<dbReference type="Proteomes" id="UP001268036">
    <property type="component" value="Unassembled WGS sequence"/>
</dbReference>
<dbReference type="NCBIfam" id="NF006681">
    <property type="entry name" value="PRK09229.1-2"/>
    <property type="match status" value="1"/>
</dbReference>
<sequence length="452" mass="49540">MPAFFAERALLPEGWATEVRLEVDAQGYLRSVQPHATADGAERLQGPLLPGMPNLHSHAFQRAMAGLAEVAGATQDSFWTWRDLMYRLVGRLEPEQVQVVARQLYIEMLKAGYTAVAEFHYVHHDPQGTPYADPAELGGRIAQAARSAGIGLTLLPVLYSYSGFGAQAPTAGQRRFLHTTDSYLELLPRLAAVLDDRQRLGLCFHSLRAVSGEQLATVLAATDARWPVHIHIAEQQKEVDDCLAWSGRRPIEWLYDQVAVDERWCLVHATHALPNEVALMAQSRAIAGLCPTTEANLGDGIFPATAFLAAGGRFGIGSDSHVSVSPVEELRWLEYGQRLRDQQRNRLVGARQPNVGQQLFEQALQGGAAALGQQIGALEAGRRADWVVLDGADPYLSSAPAEAVLNRWLFAGGDRQVRDVMVGGRWVVQEGRHPDEAASAREFAQVLRTLLD</sequence>
<reference evidence="8" key="1">
    <citation type="submission" date="2023-08" db="EMBL/GenBank/DDBJ databases">
        <title>Functional and genomic diversity of the sorghum phyllosphere microbiome.</title>
        <authorList>
            <person name="Shade A."/>
        </authorList>
    </citation>
    <scope>NUCLEOTIDE SEQUENCE</scope>
    <source>
        <strain evidence="8">SORGH_AS_0201</strain>
    </source>
</reference>
<dbReference type="SUPFAM" id="SSF51556">
    <property type="entry name" value="Metallo-dependent hydrolases"/>
    <property type="match status" value="1"/>
</dbReference>
<dbReference type="RefSeq" id="WP_309761465.1">
    <property type="nucleotide sequence ID" value="NZ_JAVJAF010000001.1"/>
</dbReference>
<keyword evidence="3 8" id="KW-0378">Hydrolase</keyword>
<dbReference type="GO" id="GO:0005829">
    <property type="term" value="C:cytosol"/>
    <property type="evidence" value="ECO:0007669"/>
    <property type="project" value="TreeGrafter"/>
</dbReference>
<proteinExistence type="predicted"/>
<comment type="caution">
    <text evidence="8">The sequence shown here is derived from an EMBL/GenBank/DDBJ whole genome shotgun (WGS) entry which is preliminary data.</text>
</comment>
<dbReference type="InterPro" id="IPR006680">
    <property type="entry name" value="Amidohydro-rel"/>
</dbReference>
<evidence type="ECO:0000313" key="8">
    <source>
        <dbReference type="EMBL" id="MDR6236470.1"/>
    </source>
</evidence>
<gene>
    <name evidence="8" type="ORF">QE440_004211</name>
</gene>
<keyword evidence="4" id="KW-0862">Zinc</keyword>
<dbReference type="SUPFAM" id="SSF51338">
    <property type="entry name" value="Composite domain of metallo-dependent hydrolases"/>
    <property type="match status" value="1"/>
</dbReference>
<evidence type="ECO:0000256" key="5">
    <source>
        <dbReference type="NCBIfam" id="TIGR02022"/>
    </source>
</evidence>
<dbReference type="NCBIfam" id="TIGR02022">
    <property type="entry name" value="hutF"/>
    <property type="match status" value="1"/>
</dbReference>
<name>A0AAJ2BQ99_9PSED</name>
<evidence type="ECO:0000259" key="7">
    <source>
        <dbReference type="Pfam" id="PF22429"/>
    </source>
</evidence>
<dbReference type="GO" id="GO:0019557">
    <property type="term" value="P:L-histidine catabolic process to glutamate and formate"/>
    <property type="evidence" value="ECO:0007669"/>
    <property type="project" value="UniProtKB-UniRule"/>
</dbReference>
<dbReference type="Pfam" id="PF22429">
    <property type="entry name" value="HutF_N"/>
    <property type="match status" value="1"/>
</dbReference>
<feature type="domain" description="Formimidoylglutamate deiminase N-terminal" evidence="7">
    <location>
        <begin position="2"/>
        <end position="45"/>
    </location>
</feature>
<dbReference type="InterPro" id="IPR032466">
    <property type="entry name" value="Metal_Hydrolase"/>
</dbReference>
<dbReference type="Pfam" id="PF01979">
    <property type="entry name" value="Amidohydro_1"/>
    <property type="match status" value="1"/>
</dbReference>